<dbReference type="Proteomes" id="UP000006860">
    <property type="component" value="Chromosome"/>
</dbReference>
<dbReference type="InterPro" id="IPR015943">
    <property type="entry name" value="WD40/YVTN_repeat-like_dom_sf"/>
</dbReference>
<dbReference type="eggNOG" id="COG1520">
    <property type="taxonomic scope" value="Bacteria"/>
</dbReference>
<dbReference type="Pfam" id="PF13360">
    <property type="entry name" value="PQQ_2"/>
    <property type="match status" value="2"/>
</dbReference>
<dbReference type="HOGENOM" id="CLU_027480_2_1_0"/>
<name>F0SLZ8_RUBBR</name>
<keyword evidence="1" id="KW-0732">Signal</keyword>
<gene>
    <name evidence="3" type="ordered locus">Plabr_2321</name>
</gene>
<dbReference type="STRING" id="756272.Plabr_2321"/>
<evidence type="ECO:0000259" key="2">
    <source>
        <dbReference type="Pfam" id="PF13360"/>
    </source>
</evidence>
<sequence length="420" mass="45955">MPHVLRLSVCTCLLLFSVCSTHAEDSWPAFRGPSGQGLAADCQPPKQFGPQDKLDWKTAIPGQGWSSPVLLDGQLWMTTAIPGEAGNELSLQAIGVDAESGRILHQIELISLTDPEEIHDDNSYASPTPVLDQERVYCHFGTFGTAAVNRQTGEIVWKENSLQIDHQGGPGSSPVATEDLLILTLDGADKQFVIALNKSDGSTAWRRKRSAPFRDNPITHRAFATPLLWKQDGQTILISPAADQAHAYDAKTGEELWYVRYQGFSNVPAPVADDAHAYLCTGFFKPVLGAIRWGGSGDVTETHLEWTYDRSVSTIPSPILVEDKIFTVNESGILVCLNAQTGKILRKRRLPGNYSASPVYAGGKLYFCSEEGKVLLVSADEELSIDETNDLQEAIKASPAVSGNRLYLRTESHLCRFSEK</sequence>
<feature type="signal peptide" evidence="1">
    <location>
        <begin position="1"/>
        <end position="23"/>
    </location>
</feature>
<dbReference type="PANTHER" id="PTHR34512:SF30">
    <property type="entry name" value="OUTER MEMBRANE PROTEIN ASSEMBLY FACTOR BAMB"/>
    <property type="match status" value="1"/>
</dbReference>
<evidence type="ECO:0000313" key="3">
    <source>
        <dbReference type="EMBL" id="ADY59923.1"/>
    </source>
</evidence>
<dbReference type="RefSeq" id="WP_013628647.1">
    <property type="nucleotide sequence ID" value="NC_015174.1"/>
</dbReference>
<dbReference type="AlphaFoldDB" id="F0SLZ8"/>
<accession>F0SLZ8</accession>
<dbReference type="OrthoDB" id="244732at2"/>
<evidence type="ECO:0000313" key="4">
    <source>
        <dbReference type="Proteomes" id="UP000006860"/>
    </source>
</evidence>
<protein>
    <submittedName>
        <fullName evidence="3">Pyrrolo-quinoline quinone</fullName>
    </submittedName>
</protein>
<dbReference type="InterPro" id="IPR011047">
    <property type="entry name" value="Quinoprotein_ADH-like_sf"/>
</dbReference>
<reference evidence="4" key="1">
    <citation type="submission" date="2011-02" db="EMBL/GenBank/DDBJ databases">
        <title>The complete genome of Planctomyces brasiliensis DSM 5305.</title>
        <authorList>
            <person name="Lucas S."/>
            <person name="Copeland A."/>
            <person name="Lapidus A."/>
            <person name="Bruce D."/>
            <person name="Goodwin L."/>
            <person name="Pitluck S."/>
            <person name="Kyrpides N."/>
            <person name="Mavromatis K."/>
            <person name="Pagani I."/>
            <person name="Ivanova N."/>
            <person name="Ovchinnikova G."/>
            <person name="Lu M."/>
            <person name="Detter J.C."/>
            <person name="Han C."/>
            <person name="Land M."/>
            <person name="Hauser L."/>
            <person name="Markowitz V."/>
            <person name="Cheng J.-F."/>
            <person name="Hugenholtz P."/>
            <person name="Woyke T."/>
            <person name="Wu D."/>
            <person name="Tindall B."/>
            <person name="Pomrenke H.G."/>
            <person name="Brambilla E."/>
            <person name="Klenk H.-P."/>
            <person name="Eisen J.A."/>
        </authorList>
    </citation>
    <scope>NUCLEOTIDE SEQUENCE [LARGE SCALE GENOMIC DNA]</scope>
    <source>
        <strain evidence="4">ATCC 49424 / DSM 5305 / JCM 21570 / NBRC 103401 / IFAM 1448</strain>
    </source>
</reference>
<feature type="domain" description="Pyrrolo-quinoline quinone repeat" evidence="2">
    <location>
        <begin position="193"/>
        <end position="418"/>
    </location>
</feature>
<organism evidence="3 4">
    <name type="scientific">Rubinisphaera brasiliensis (strain ATCC 49424 / DSM 5305 / JCM 21570 / IAM 15109 / NBRC 103401 / IFAM 1448)</name>
    <name type="common">Planctomyces brasiliensis</name>
    <dbReference type="NCBI Taxonomy" id="756272"/>
    <lineage>
        <taxon>Bacteria</taxon>
        <taxon>Pseudomonadati</taxon>
        <taxon>Planctomycetota</taxon>
        <taxon>Planctomycetia</taxon>
        <taxon>Planctomycetales</taxon>
        <taxon>Planctomycetaceae</taxon>
        <taxon>Rubinisphaera</taxon>
    </lineage>
</organism>
<feature type="chain" id="PRO_5003260588" evidence="1">
    <location>
        <begin position="24"/>
        <end position="420"/>
    </location>
</feature>
<dbReference type="SUPFAM" id="SSF50998">
    <property type="entry name" value="Quinoprotein alcohol dehydrogenase-like"/>
    <property type="match status" value="1"/>
</dbReference>
<dbReference type="Gene3D" id="2.130.10.10">
    <property type="entry name" value="YVTN repeat-like/Quinoprotein amine dehydrogenase"/>
    <property type="match status" value="2"/>
</dbReference>
<feature type="domain" description="Pyrrolo-quinoline quinone repeat" evidence="2">
    <location>
        <begin position="53"/>
        <end position="160"/>
    </location>
</feature>
<dbReference type="PANTHER" id="PTHR34512">
    <property type="entry name" value="CELL SURFACE PROTEIN"/>
    <property type="match status" value="1"/>
</dbReference>
<dbReference type="EMBL" id="CP002546">
    <property type="protein sequence ID" value="ADY59923.1"/>
    <property type="molecule type" value="Genomic_DNA"/>
</dbReference>
<evidence type="ECO:0000256" key="1">
    <source>
        <dbReference type="SAM" id="SignalP"/>
    </source>
</evidence>
<dbReference type="InterPro" id="IPR002372">
    <property type="entry name" value="PQQ_rpt_dom"/>
</dbReference>
<keyword evidence="4" id="KW-1185">Reference proteome</keyword>
<proteinExistence type="predicted"/>
<dbReference type="KEGG" id="pbs:Plabr_2321"/>